<dbReference type="AlphaFoldDB" id="A0A7G1KVR0"/>
<evidence type="ECO:0000313" key="1">
    <source>
        <dbReference type="EMBL" id="BCK59162.1"/>
    </source>
</evidence>
<sequence>MCPRRGRTGLNVERWVVGMIDPTFEAMVVPEVASLRLDSPSTPLRRAADRLQDVLPPGWWVEVADVPRGPGRRPEPVLRIRMPED</sequence>
<evidence type="ECO:0000313" key="2">
    <source>
        <dbReference type="Proteomes" id="UP000516173"/>
    </source>
</evidence>
<dbReference type="KEGG" id="nwl:NWFMUON74_69340"/>
<protein>
    <submittedName>
        <fullName evidence="1">Uncharacterized protein</fullName>
    </submittedName>
</protein>
<gene>
    <name evidence="1" type="ORF">NWFMUON74_69340</name>
</gene>
<reference evidence="1 2" key="1">
    <citation type="submission" date="2020-08" db="EMBL/GenBank/DDBJ databases">
        <title>Genome Sequencing of Nocardia wallacei strain FMUON74 and assembly.</title>
        <authorList>
            <person name="Toyokawa M."/>
            <person name="Uesaka K."/>
        </authorList>
    </citation>
    <scope>NUCLEOTIDE SEQUENCE [LARGE SCALE GENOMIC DNA]</scope>
    <source>
        <strain evidence="1 2">FMUON74</strain>
    </source>
</reference>
<proteinExistence type="predicted"/>
<keyword evidence="2" id="KW-1185">Reference proteome</keyword>
<organism evidence="1 2">
    <name type="scientific">Nocardia wallacei</name>
    <dbReference type="NCBI Taxonomy" id="480035"/>
    <lineage>
        <taxon>Bacteria</taxon>
        <taxon>Bacillati</taxon>
        <taxon>Actinomycetota</taxon>
        <taxon>Actinomycetes</taxon>
        <taxon>Mycobacteriales</taxon>
        <taxon>Nocardiaceae</taxon>
        <taxon>Nocardia</taxon>
    </lineage>
</organism>
<accession>A0A7G1KVR0</accession>
<dbReference type="Proteomes" id="UP000516173">
    <property type="component" value="Chromosome"/>
</dbReference>
<dbReference type="EMBL" id="AP023396">
    <property type="protein sequence ID" value="BCK59162.1"/>
    <property type="molecule type" value="Genomic_DNA"/>
</dbReference>
<name>A0A7G1KVR0_9NOCA</name>